<comment type="caution">
    <text evidence="3">The sequence shown here is derived from an EMBL/GenBank/DDBJ whole genome shotgun (WGS) entry which is preliminary data.</text>
</comment>
<organism evidence="3 4">
    <name type="scientific">Aliikangiella marina</name>
    <dbReference type="NCBI Taxonomy" id="1712262"/>
    <lineage>
        <taxon>Bacteria</taxon>
        <taxon>Pseudomonadati</taxon>
        <taxon>Pseudomonadota</taxon>
        <taxon>Gammaproteobacteria</taxon>
        <taxon>Oceanospirillales</taxon>
        <taxon>Pleioneaceae</taxon>
        <taxon>Aliikangiella</taxon>
    </lineage>
</organism>
<dbReference type="RefSeq" id="WP_142943822.1">
    <property type="nucleotide sequence ID" value="NZ_VIKR01000006.1"/>
</dbReference>
<dbReference type="Proteomes" id="UP000317839">
    <property type="component" value="Unassembled WGS sequence"/>
</dbReference>
<gene>
    <name evidence="3" type="ORF">FLL45_19915</name>
</gene>
<dbReference type="InterPro" id="IPR021136">
    <property type="entry name" value="Flagellar_hook_control-like_C"/>
</dbReference>
<dbReference type="OrthoDB" id="6104403at2"/>
<reference evidence="3 4" key="1">
    <citation type="submission" date="2019-06" db="EMBL/GenBank/DDBJ databases">
        <title>Draft genome of Aliikangiella marina GYP-15.</title>
        <authorList>
            <person name="Wang G."/>
        </authorList>
    </citation>
    <scope>NUCLEOTIDE SEQUENCE [LARGE SCALE GENOMIC DNA]</scope>
    <source>
        <strain evidence="3 4">GYP-15</strain>
    </source>
</reference>
<dbReference type="CDD" id="cd17470">
    <property type="entry name" value="T3SS_Flik_C"/>
    <property type="match status" value="1"/>
</dbReference>
<keyword evidence="3" id="KW-0969">Cilium</keyword>
<feature type="region of interest" description="Disordered" evidence="1">
    <location>
        <begin position="326"/>
        <end position="353"/>
    </location>
</feature>
<feature type="domain" description="Flagellar hook-length control protein-like C-terminal" evidence="2">
    <location>
        <begin position="559"/>
        <end position="629"/>
    </location>
</feature>
<evidence type="ECO:0000256" key="1">
    <source>
        <dbReference type="SAM" id="MobiDB-lite"/>
    </source>
</evidence>
<keyword evidence="3" id="KW-0282">Flagellum</keyword>
<evidence type="ECO:0000313" key="4">
    <source>
        <dbReference type="Proteomes" id="UP000317839"/>
    </source>
</evidence>
<dbReference type="Pfam" id="PF02120">
    <property type="entry name" value="Flg_hook"/>
    <property type="match status" value="1"/>
</dbReference>
<name>A0A545T2I1_9GAMM</name>
<accession>A0A545T2I1</accession>
<feature type="compositionally biased region" description="Polar residues" evidence="1">
    <location>
        <begin position="337"/>
        <end position="351"/>
    </location>
</feature>
<protein>
    <submittedName>
        <fullName evidence="3">Flagellar hook-length control protein FliK</fullName>
    </submittedName>
</protein>
<keyword evidence="4" id="KW-1185">Reference proteome</keyword>
<feature type="compositionally biased region" description="Polar residues" evidence="1">
    <location>
        <begin position="157"/>
        <end position="176"/>
    </location>
</feature>
<dbReference type="AlphaFoldDB" id="A0A545T2I1"/>
<feature type="region of interest" description="Disordered" evidence="1">
    <location>
        <begin position="157"/>
        <end position="190"/>
    </location>
</feature>
<evidence type="ECO:0000313" key="3">
    <source>
        <dbReference type="EMBL" id="TQV71424.1"/>
    </source>
</evidence>
<dbReference type="Gene3D" id="3.30.750.140">
    <property type="match status" value="1"/>
</dbReference>
<evidence type="ECO:0000259" key="2">
    <source>
        <dbReference type="Pfam" id="PF02120"/>
    </source>
</evidence>
<dbReference type="EMBL" id="VIKR01000006">
    <property type="protein sequence ID" value="TQV71424.1"/>
    <property type="molecule type" value="Genomic_DNA"/>
</dbReference>
<sequence>MQIPRVDSDPLHKQLRSIDPKLLALIEKYANRPLLLEKILLSDSQGIQLESKLLGKNWTFKLPIKGAESLANVNLEKPQLLLNPIRGKVMINLASANQSLSAIPQATLTALKRGEIPLANALPGSIQLVFNQANLISPQVIGFANQLAAFQTTQNKSEGLSGASSAPQPGTVNSLGASTSTAKSSATTQLTDKSQIAQLARAFLQNRPLTQQSISMPIDNLLKNNQKLIQSMTTPSQSGVSNNSFKLDNAAILELARSLLKYLPKGSPGRQIGQLILTGETLKSALEMAPTGKSVSNRILNSGVLLENKLAQSNFIASAERQSPRANMQGVLLDQKPPQTATRTTPESNTAAAGRLSQDAQNRFNQAAQNAEQGNSRLIAQDLKSVALQLLEQLTNVKKFLNQNAQQPLNLNQAIGHLAKNSAFQKILLPPELLLAGASNDPKATLQHNSEVVSQQSQKAFSSRLLQNFPWLNLINLRGKNSPISAGAKLLETQRALVSELIRDANSLLSRIETNQLVSLKNDVPNIQQLFLELPLQKGGQIDAFEILFESTSNPEEEVKKTWNITIRFDLEPMGPMFARVTMQGDRISTHFFAENPSTAELLTENIDVLKDSLLASGVDIDQINGSQGHVPEELLPDDEHKVNLKI</sequence>
<feature type="compositionally biased region" description="Low complexity" evidence="1">
    <location>
        <begin position="177"/>
        <end position="188"/>
    </location>
</feature>
<proteinExistence type="predicted"/>
<keyword evidence="3" id="KW-0966">Cell projection</keyword>
<dbReference type="InterPro" id="IPR038610">
    <property type="entry name" value="FliK-like_C_sf"/>
</dbReference>